<dbReference type="GO" id="GO:0016020">
    <property type="term" value="C:membrane"/>
    <property type="evidence" value="ECO:0007669"/>
    <property type="project" value="UniProtKB-SubCell"/>
</dbReference>
<evidence type="ECO:0000256" key="4">
    <source>
        <dbReference type="ARBA" id="ARBA00010815"/>
    </source>
</evidence>
<keyword evidence="12" id="KW-0443">Lipid metabolism</keyword>
<evidence type="ECO:0000256" key="9">
    <source>
        <dbReference type="ARBA" id="ARBA00022692"/>
    </source>
</evidence>
<accession>A0A8H6VU98</accession>
<evidence type="ECO:0000256" key="2">
    <source>
        <dbReference type="ARBA" id="ARBA00004760"/>
    </source>
</evidence>
<dbReference type="EC" id="2.1.1.317" evidence="14"/>
<keyword evidence="13 15" id="KW-0472">Membrane</keyword>
<keyword evidence="7 16" id="KW-0808">Transferase</keyword>
<keyword evidence="6 16" id="KW-0489">Methyltransferase</keyword>
<evidence type="ECO:0000256" key="10">
    <source>
        <dbReference type="ARBA" id="ARBA00022919"/>
    </source>
</evidence>
<keyword evidence="17" id="KW-1185">Reference proteome</keyword>
<keyword evidence="5" id="KW-0444">Lipid biosynthesis</keyword>
<comment type="similarity">
    <text evidence="4">Belongs to the CFA/CMAS family.</text>
</comment>
<evidence type="ECO:0000256" key="1">
    <source>
        <dbReference type="ARBA" id="ARBA00004141"/>
    </source>
</evidence>
<reference evidence="16" key="1">
    <citation type="submission" date="2020-05" db="EMBL/GenBank/DDBJ databases">
        <title>Mycena genomes resolve the evolution of fungal bioluminescence.</title>
        <authorList>
            <person name="Tsai I.J."/>
        </authorList>
    </citation>
    <scope>NUCLEOTIDE SEQUENCE</scope>
    <source>
        <strain evidence="16">110903Hualien_Pintung</strain>
    </source>
</reference>
<evidence type="ECO:0000256" key="3">
    <source>
        <dbReference type="ARBA" id="ARBA00004991"/>
    </source>
</evidence>
<organism evidence="16 17">
    <name type="scientific">Mycena chlorophos</name>
    <name type="common">Agaric fungus</name>
    <name type="synonym">Agaricus chlorophos</name>
    <dbReference type="NCBI Taxonomy" id="658473"/>
    <lineage>
        <taxon>Eukaryota</taxon>
        <taxon>Fungi</taxon>
        <taxon>Dikarya</taxon>
        <taxon>Basidiomycota</taxon>
        <taxon>Agaricomycotina</taxon>
        <taxon>Agaricomycetes</taxon>
        <taxon>Agaricomycetidae</taxon>
        <taxon>Agaricales</taxon>
        <taxon>Marasmiineae</taxon>
        <taxon>Mycenaceae</taxon>
        <taxon>Mycena</taxon>
    </lineage>
</organism>
<name>A0A8H6VU98_MYCCL</name>
<comment type="pathway">
    <text evidence="3">Sphingolipid metabolism.</text>
</comment>
<keyword evidence="8" id="KW-0949">S-adenosyl-L-methionine</keyword>
<dbReference type="EMBL" id="JACAZE010000019">
    <property type="protein sequence ID" value="KAF7294179.1"/>
    <property type="molecule type" value="Genomic_DNA"/>
</dbReference>
<protein>
    <recommendedName>
        <fullName evidence="14">sphingolipid C(9)-methyltransferase</fullName>
        <ecNumber evidence="14">2.1.1.317</ecNumber>
    </recommendedName>
</protein>
<dbReference type="PANTHER" id="PTHR45197:SF1">
    <property type="entry name" value="SPHINGOLIPID C9-METHYLTRANSFERASE A-RELATED"/>
    <property type="match status" value="1"/>
</dbReference>
<gene>
    <name evidence="16" type="ORF">HMN09_01146300</name>
</gene>
<evidence type="ECO:0000256" key="13">
    <source>
        <dbReference type="ARBA" id="ARBA00023136"/>
    </source>
</evidence>
<keyword evidence="9 15" id="KW-0812">Transmembrane</keyword>
<comment type="subcellular location">
    <subcellularLocation>
        <location evidence="1">Membrane</location>
        <topology evidence="1">Multi-pass membrane protein</topology>
    </subcellularLocation>
</comment>
<dbReference type="InterPro" id="IPR052290">
    <property type="entry name" value="Sphingo_C9-MT"/>
</dbReference>
<feature type="transmembrane region" description="Helical" evidence="15">
    <location>
        <begin position="73"/>
        <end position="94"/>
    </location>
</feature>
<dbReference type="Pfam" id="PF02353">
    <property type="entry name" value="CMAS"/>
    <property type="match status" value="1"/>
</dbReference>
<dbReference type="GO" id="GO:0032259">
    <property type="term" value="P:methylation"/>
    <property type="evidence" value="ECO:0007669"/>
    <property type="project" value="UniProtKB-KW"/>
</dbReference>
<proteinExistence type="inferred from homology"/>
<evidence type="ECO:0000256" key="14">
    <source>
        <dbReference type="ARBA" id="ARBA00039020"/>
    </source>
</evidence>
<evidence type="ECO:0000256" key="15">
    <source>
        <dbReference type="SAM" id="Phobius"/>
    </source>
</evidence>
<dbReference type="CDD" id="cd02440">
    <property type="entry name" value="AdoMet_MTases"/>
    <property type="match status" value="1"/>
</dbReference>
<dbReference type="PANTHER" id="PTHR45197">
    <property type="entry name" value="SYNTHASE, PUTATIVE (AFU_ORTHOLOGUE AFUA_7G04190)-RELATED"/>
    <property type="match status" value="1"/>
</dbReference>
<dbReference type="SUPFAM" id="SSF53335">
    <property type="entry name" value="S-adenosyl-L-methionine-dependent methyltransferases"/>
    <property type="match status" value="1"/>
</dbReference>
<dbReference type="OrthoDB" id="412182at2759"/>
<dbReference type="InterPro" id="IPR029063">
    <property type="entry name" value="SAM-dependent_MTases_sf"/>
</dbReference>
<dbReference type="GO" id="GO:0008168">
    <property type="term" value="F:methyltransferase activity"/>
    <property type="evidence" value="ECO:0007669"/>
    <property type="project" value="UniProtKB-KW"/>
</dbReference>
<keyword evidence="11 15" id="KW-1133">Transmembrane helix</keyword>
<dbReference type="GO" id="GO:0006665">
    <property type="term" value="P:sphingolipid metabolic process"/>
    <property type="evidence" value="ECO:0007669"/>
    <property type="project" value="UniProtKB-KW"/>
</dbReference>
<comment type="pathway">
    <text evidence="2">Lipid metabolism; sphingolipid metabolism.</text>
</comment>
<evidence type="ECO:0000256" key="8">
    <source>
        <dbReference type="ARBA" id="ARBA00022691"/>
    </source>
</evidence>
<evidence type="ECO:0000256" key="5">
    <source>
        <dbReference type="ARBA" id="ARBA00022516"/>
    </source>
</evidence>
<comment type="caution">
    <text evidence="16">The sequence shown here is derived from an EMBL/GenBank/DDBJ whole genome shotgun (WGS) entry which is preliminary data.</text>
</comment>
<evidence type="ECO:0000256" key="7">
    <source>
        <dbReference type="ARBA" id="ARBA00022679"/>
    </source>
</evidence>
<dbReference type="Gene3D" id="3.40.50.150">
    <property type="entry name" value="Vaccinia Virus protein VP39"/>
    <property type="match status" value="1"/>
</dbReference>
<evidence type="ECO:0000256" key="12">
    <source>
        <dbReference type="ARBA" id="ARBA00023098"/>
    </source>
</evidence>
<evidence type="ECO:0000256" key="6">
    <source>
        <dbReference type="ARBA" id="ARBA00022603"/>
    </source>
</evidence>
<dbReference type="AlphaFoldDB" id="A0A8H6VU98"/>
<dbReference type="Proteomes" id="UP000613580">
    <property type="component" value="Unassembled WGS sequence"/>
</dbReference>
<evidence type="ECO:0000256" key="11">
    <source>
        <dbReference type="ARBA" id="ARBA00022989"/>
    </source>
</evidence>
<sequence length="499" mass="56608">MAQPSCLKKSRAFTVLKCMASVAPTTLASIKNAPLVGLAEGKAQFSNYQLAAAVLVVPYVLKNTLPIVRYGGFKTYLFLLVLAGVPITIAYWAVMSNYGARKNERVVLPGKDIETYISIKDPELKQRYFGKIKIPMQEFHDAYFEGKVEFNGDILDILEQRHDWATFNFTPELFRHVFMNLIPDVILHSQNQDEEQVRGHYDRGDDFYEWFLGPRMIYTSGVVLSPDTFESLETLQDNKLAIVCNKLDLKPTDRLLDVGCGWGTLVAYAAKNFGCDATGVTLGKNQAAFGTKRIAENGIPADRARILCCDYREIPHGVGIYDKIVSLEMAEHVGLRRYSSFLAQMYELLADDGIFVFQVAGFRPGWQFEDLVWGLFMNKYVFPGADASASLGWVVNKLEQANFEIKSIDVLGVHYSATLWRWYLNWLSNKDKVVEKYGERWFRIWAVFLAWATICSRQGSASVFQITMHKNLNAYHRMLGAKNHAGIHVKLEKEPELIL</sequence>
<evidence type="ECO:0000313" key="16">
    <source>
        <dbReference type="EMBL" id="KAF7294179.1"/>
    </source>
</evidence>
<evidence type="ECO:0000313" key="17">
    <source>
        <dbReference type="Proteomes" id="UP000613580"/>
    </source>
</evidence>
<keyword evidence="10" id="KW-0746">Sphingolipid metabolism</keyword>